<protein>
    <submittedName>
        <fullName evidence="2">Uncharacterized protein</fullName>
    </submittedName>
</protein>
<name>A0A9W7EB82_9STRA</name>
<proteinExistence type="predicted"/>
<gene>
    <name evidence="2" type="ORF">TrST_g6801</name>
</gene>
<dbReference type="Proteomes" id="UP001165085">
    <property type="component" value="Unassembled WGS sequence"/>
</dbReference>
<evidence type="ECO:0000313" key="3">
    <source>
        <dbReference type="Proteomes" id="UP001165085"/>
    </source>
</evidence>
<evidence type="ECO:0000256" key="1">
    <source>
        <dbReference type="SAM" id="MobiDB-lite"/>
    </source>
</evidence>
<reference evidence="3" key="1">
    <citation type="journal article" date="2023" name="Commun. Biol.">
        <title>Genome analysis of Parmales, the sister group of diatoms, reveals the evolutionary specialization of diatoms from phago-mixotrophs to photoautotrophs.</title>
        <authorList>
            <person name="Ban H."/>
            <person name="Sato S."/>
            <person name="Yoshikawa S."/>
            <person name="Yamada K."/>
            <person name="Nakamura Y."/>
            <person name="Ichinomiya M."/>
            <person name="Sato N."/>
            <person name="Blanc-Mathieu R."/>
            <person name="Endo H."/>
            <person name="Kuwata A."/>
            <person name="Ogata H."/>
        </authorList>
    </citation>
    <scope>NUCLEOTIDE SEQUENCE [LARGE SCALE GENOMIC DNA]</scope>
    <source>
        <strain evidence="3">NIES 3701</strain>
    </source>
</reference>
<accession>A0A9W7EB82</accession>
<feature type="region of interest" description="Disordered" evidence="1">
    <location>
        <begin position="1"/>
        <end position="23"/>
    </location>
</feature>
<dbReference type="AlphaFoldDB" id="A0A9W7EB82"/>
<keyword evidence="3" id="KW-1185">Reference proteome</keyword>
<evidence type="ECO:0000313" key="2">
    <source>
        <dbReference type="EMBL" id="GMH71720.1"/>
    </source>
</evidence>
<dbReference type="EMBL" id="BRXY01000151">
    <property type="protein sequence ID" value="GMH71720.1"/>
    <property type="molecule type" value="Genomic_DNA"/>
</dbReference>
<sequence length="126" mass="13582">MTTFHTPHPTHEVTPGSSSRSVSTFPAKILQKVTSSPPSQPYAIPGAARRHRPTLELLEDMNKPTLSFPCFRSAKGLGPAHGFGRFTCQGCQVTYSEGKVDSDGDFCSSDCRTCFYLESPGEIVGG</sequence>
<comment type="caution">
    <text evidence="2">The sequence shown here is derived from an EMBL/GenBank/DDBJ whole genome shotgun (WGS) entry which is preliminary data.</text>
</comment>
<organism evidence="2 3">
    <name type="scientific">Triparma strigata</name>
    <dbReference type="NCBI Taxonomy" id="1606541"/>
    <lineage>
        <taxon>Eukaryota</taxon>
        <taxon>Sar</taxon>
        <taxon>Stramenopiles</taxon>
        <taxon>Ochrophyta</taxon>
        <taxon>Bolidophyceae</taxon>
        <taxon>Parmales</taxon>
        <taxon>Triparmaceae</taxon>
        <taxon>Triparma</taxon>
    </lineage>
</organism>